<dbReference type="PANTHER" id="PTHR46558">
    <property type="entry name" value="TRACRIPTIONAL REGULATORY PROTEIN-RELATED-RELATED"/>
    <property type="match status" value="1"/>
</dbReference>
<organism evidence="3 4">
    <name type="scientific">Paenibacillus hunanensis</name>
    <dbReference type="NCBI Taxonomy" id="539262"/>
    <lineage>
        <taxon>Bacteria</taxon>
        <taxon>Bacillati</taxon>
        <taxon>Bacillota</taxon>
        <taxon>Bacilli</taxon>
        <taxon>Bacillales</taxon>
        <taxon>Paenibacillaceae</taxon>
        <taxon>Paenibacillus</taxon>
    </lineage>
</organism>
<comment type="caution">
    <text evidence="3">The sequence shown here is derived from an EMBL/GenBank/DDBJ whole genome shotgun (WGS) entry which is preliminary data.</text>
</comment>
<keyword evidence="1" id="KW-0238">DNA-binding</keyword>
<proteinExistence type="predicted"/>
<gene>
    <name evidence="3" type="ORF">JOC58_001322</name>
</gene>
<evidence type="ECO:0000259" key="2">
    <source>
        <dbReference type="PROSITE" id="PS50943"/>
    </source>
</evidence>
<dbReference type="InterPro" id="IPR001387">
    <property type="entry name" value="Cro/C1-type_HTH"/>
</dbReference>
<dbReference type="Pfam" id="PF01381">
    <property type="entry name" value="HTH_3"/>
    <property type="match status" value="1"/>
</dbReference>
<feature type="domain" description="HTH cro/C1-type" evidence="2">
    <location>
        <begin position="7"/>
        <end position="61"/>
    </location>
</feature>
<evidence type="ECO:0000313" key="4">
    <source>
        <dbReference type="Proteomes" id="UP001185028"/>
    </source>
</evidence>
<dbReference type="PROSITE" id="PS50943">
    <property type="entry name" value="HTH_CROC1"/>
    <property type="match status" value="1"/>
</dbReference>
<accession>A0ABU1IW07</accession>
<dbReference type="SMART" id="SM00530">
    <property type="entry name" value="HTH_XRE"/>
    <property type="match status" value="1"/>
</dbReference>
<dbReference type="SUPFAM" id="SSF47413">
    <property type="entry name" value="lambda repressor-like DNA-binding domains"/>
    <property type="match status" value="1"/>
</dbReference>
<keyword evidence="4" id="KW-1185">Reference proteome</keyword>
<evidence type="ECO:0000313" key="3">
    <source>
        <dbReference type="EMBL" id="MDR6243435.1"/>
    </source>
</evidence>
<name>A0ABU1IW07_9BACL</name>
<reference evidence="3 4" key="1">
    <citation type="submission" date="2023-07" db="EMBL/GenBank/DDBJ databases">
        <title>Genomic Encyclopedia of Type Strains, Phase IV (KMG-IV): sequencing the most valuable type-strain genomes for metagenomic binning, comparative biology and taxonomic classification.</title>
        <authorList>
            <person name="Goeker M."/>
        </authorList>
    </citation>
    <scope>NUCLEOTIDE SEQUENCE [LARGE SCALE GENOMIC DNA]</scope>
    <source>
        <strain evidence="3 4">DSM 22170</strain>
    </source>
</reference>
<dbReference type="Proteomes" id="UP001185028">
    <property type="component" value="Unassembled WGS sequence"/>
</dbReference>
<sequence length="105" mass="12251">MSIGERLKYLRKKHKYSQIELGLKIGIDHSGISKLESGKRPVDHNELIAFCNFYRVSADYLLGIKKDEEIENTESFPESEWTEEEQIAAEAFVIQLRKLRSHNKK</sequence>
<dbReference type="PANTHER" id="PTHR46558:SF11">
    <property type="entry name" value="HTH-TYPE TRANSCRIPTIONAL REGULATOR XRE"/>
    <property type="match status" value="1"/>
</dbReference>
<dbReference type="Gene3D" id="1.10.260.40">
    <property type="entry name" value="lambda repressor-like DNA-binding domains"/>
    <property type="match status" value="1"/>
</dbReference>
<dbReference type="EMBL" id="JAVDQH010000004">
    <property type="protein sequence ID" value="MDR6243435.1"/>
    <property type="molecule type" value="Genomic_DNA"/>
</dbReference>
<dbReference type="InterPro" id="IPR010982">
    <property type="entry name" value="Lambda_DNA-bd_dom_sf"/>
</dbReference>
<evidence type="ECO:0000256" key="1">
    <source>
        <dbReference type="ARBA" id="ARBA00023125"/>
    </source>
</evidence>
<dbReference type="RefSeq" id="WP_188773627.1">
    <property type="nucleotide sequence ID" value="NZ_BMMB01000001.1"/>
</dbReference>
<protein>
    <submittedName>
        <fullName evidence="3">Transcriptional regulator with XRE-family HTH domain</fullName>
    </submittedName>
</protein>
<dbReference type="CDD" id="cd00093">
    <property type="entry name" value="HTH_XRE"/>
    <property type="match status" value="1"/>
</dbReference>